<name>A0ABM1N0P2_NICVS</name>
<gene>
    <name evidence="2" type="primary">LOC108565444</name>
</gene>
<sequence>MNKIRGYLLNAAKNKKIEITESLVNIPDDKNLKLSQANNKLILILKDSSDTTLNGYALIPKKEYKLSDGDLIKIDENITYSVFYEQGKRKSLDNPPDQANKKMKIASIFKTAKASPAIKTAAKQGDGVWKKLRPNVIAYIPENIKETSKVASFDLDGTLIKTKSGKRFPVDENDWVLLFPNITEKLKEISEDFKLVLFTNQRGLHNADDKVNAFKVKVTNILEKLGLTFLVFISTDSDKYRKPSPGMWDLLKNVTEADVEESFYVGDAAGRPGNKKLKINKDHSLADRLFAQNVGLKFYTPEEYFLDAPKSTYDPPKFDPSKVETGVYTIDLPKTPEMILMVGSPASGKSTFCKKVLIPAGYVYVNRDTLKTAQACLNAVKKALQEKKSVVVDNTNPSEEARKQFVLCAKNFKVPCRAFVMDVNTDMARHNNKFRQFTENTHQQVNDIIIYTYFKNFVQPEKKEGIDEIKKIEFKLDFENSDVGKYYRKFFLEK</sequence>
<dbReference type="NCBIfam" id="TIGR01664">
    <property type="entry name" value="DNA-3'-Pase"/>
    <property type="match status" value="1"/>
</dbReference>
<reference evidence="2" key="1">
    <citation type="submission" date="2025-08" db="UniProtKB">
        <authorList>
            <consortium name="RefSeq"/>
        </authorList>
    </citation>
    <scope>IDENTIFICATION</scope>
    <source>
        <tissue evidence="2">Whole Larva</tissue>
    </source>
</reference>
<evidence type="ECO:0000313" key="1">
    <source>
        <dbReference type="Proteomes" id="UP000695000"/>
    </source>
</evidence>
<dbReference type="InterPro" id="IPR006551">
    <property type="entry name" value="Polynucleotide_phosphatase"/>
</dbReference>
<dbReference type="PANTHER" id="PTHR12083">
    <property type="entry name" value="BIFUNCTIONAL POLYNUCLEOTIDE PHOSPHATASE/KINASE"/>
    <property type="match status" value="1"/>
</dbReference>
<accession>A0ABM1N0P2</accession>
<dbReference type="GeneID" id="108565444"/>
<dbReference type="Proteomes" id="UP000695000">
    <property type="component" value="Unplaced"/>
</dbReference>
<dbReference type="PANTHER" id="PTHR12083:SF9">
    <property type="entry name" value="BIFUNCTIONAL POLYNUCLEOTIDE PHOSPHATASE_KINASE"/>
    <property type="match status" value="1"/>
</dbReference>
<dbReference type="Pfam" id="PF08645">
    <property type="entry name" value="PNK3P"/>
    <property type="match status" value="1"/>
</dbReference>
<dbReference type="SUPFAM" id="SSF52540">
    <property type="entry name" value="P-loop containing nucleoside triphosphate hydrolases"/>
    <property type="match status" value="1"/>
</dbReference>
<dbReference type="NCBIfam" id="TIGR01662">
    <property type="entry name" value="HAD-SF-IIIA"/>
    <property type="match status" value="1"/>
</dbReference>
<protein>
    <submittedName>
        <fullName evidence="2">Bifunctional polynucleotide phosphatase/kinase</fullName>
    </submittedName>
</protein>
<keyword evidence="1" id="KW-1185">Reference proteome</keyword>
<dbReference type="InterPro" id="IPR036412">
    <property type="entry name" value="HAD-like_sf"/>
</dbReference>
<dbReference type="InterPro" id="IPR006549">
    <property type="entry name" value="HAD-SF_hydro_IIIA"/>
</dbReference>
<evidence type="ECO:0000313" key="2">
    <source>
        <dbReference type="RefSeq" id="XP_017780392.1"/>
    </source>
</evidence>
<dbReference type="Gene3D" id="3.40.50.1000">
    <property type="entry name" value="HAD superfamily/HAD-like"/>
    <property type="match status" value="1"/>
</dbReference>
<dbReference type="RefSeq" id="XP_017780392.1">
    <property type="nucleotide sequence ID" value="XM_017924903.1"/>
</dbReference>
<dbReference type="Pfam" id="PF13671">
    <property type="entry name" value="AAA_33"/>
    <property type="match status" value="1"/>
</dbReference>
<dbReference type="Gene3D" id="3.40.50.300">
    <property type="entry name" value="P-loop containing nucleotide triphosphate hydrolases"/>
    <property type="match status" value="1"/>
</dbReference>
<proteinExistence type="predicted"/>
<organism evidence="1 2">
    <name type="scientific">Nicrophorus vespilloides</name>
    <name type="common">Boreal carrion beetle</name>
    <dbReference type="NCBI Taxonomy" id="110193"/>
    <lineage>
        <taxon>Eukaryota</taxon>
        <taxon>Metazoa</taxon>
        <taxon>Ecdysozoa</taxon>
        <taxon>Arthropoda</taxon>
        <taxon>Hexapoda</taxon>
        <taxon>Insecta</taxon>
        <taxon>Pterygota</taxon>
        <taxon>Neoptera</taxon>
        <taxon>Endopterygota</taxon>
        <taxon>Coleoptera</taxon>
        <taxon>Polyphaga</taxon>
        <taxon>Staphyliniformia</taxon>
        <taxon>Silphidae</taxon>
        <taxon>Nicrophorinae</taxon>
        <taxon>Nicrophorus</taxon>
    </lineage>
</organism>
<dbReference type="InterPro" id="IPR023214">
    <property type="entry name" value="HAD_sf"/>
</dbReference>
<dbReference type="InterPro" id="IPR013954">
    <property type="entry name" value="PNK3P"/>
</dbReference>
<dbReference type="InterPro" id="IPR027417">
    <property type="entry name" value="P-loop_NTPase"/>
</dbReference>
<dbReference type="SUPFAM" id="SSF56784">
    <property type="entry name" value="HAD-like"/>
    <property type="match status" value="1"/>
</dbReference>